<proteinExistence type="predicted"/>
<sequence length="201" mass="22617">MSLTDFKAKLHNAFARFPESLSTHHEKVHYALGSIDSPAFSYFSPLLSGEITDTEGILTNYDVFMEVLERLYGNKNKTHTIESKLSNLRQTGSVSEYITEFQKLSAQVRWNDAALTARFKEGLSPSVKRGLINCWDTLTTLANTQVKALNAYNNLEHMNRTLGNQSNPRRPQPYHRPNTSTAAPSGPTPMELDQVRSKKLS</sequence>
<dbReference type="AlphaFoldDB" id="A0A9P6MDU4"/>
<keyword evidence="4" id="KW-1185">Reference proteome</keyword>
<dbReference type="EMBL" id="JAAAID010004314">
    <property type="protein sequence ID" value="KAF9993485.1"/>
    <property type="molecule type" value="Genomic_DNA"/>
</dbReference>
<gene>
    <name evidence="3" type="ORF">BGZ80_008131</name>
</gene>
<evidence type="ECO:0000259" key="2">
    <source>
        <dbReference type="Pfam" id="PF03732"/>
    </source>
</evidence>
<protein>
    <recommendedName>
        <fullName evidence="2">Retrotransposon gag domain-containing protein</fullName>
    </recommendedName>
</protein>
<dbReference type="PANTHER" id="PTHR15503:SF22">
    <property type="entry name" value="TRANSPOSON TY3-I GAG POLYPROTEIN"/>
    <property type="match status" value="1"/>
</dbReference>
<evidence type="ECO:0000313" key="3">
    <source>
        <dbReference type="EMBL" id="KAF9993485.1"/>
    </source>
</evidence>
<dbReference type="Proteomes" id="UP000703661">
    <property type="component" value="Unassembled WGS sequence"/>
</dbReference>
<evidence type="ECO:0000256" key="1">
    <source>
        <dbReference type="SAM" id="MobiDB-lite"/>
    </source>
</evidence>
<feature type="region of interest" description="Disordered" evidence="1">
    <location>
        <begin position="159"/>
        <end position="201"/>
    </location>
</feature>
<dbReference type="PANTHER" id="PTHR15503">
    <property type="entry name" value="LDOC1 RELATED"/>
    <property type="match status" value="1"/>
</dbReference>
<feature type="non-terminal residue" evidence="3">
    <location>
        <position position="201"/>
    </location>
</feature>
<dbReference type="InterPro" id="IPR005162">
    <property type="entry name" value="Retrotrans_gag_dom"/>
</dbReference>
<name>A0A9P6MDU4_9FUNG</name>
<dbReference type="Pfam" id="PF03732">
    <property type="entry name" value="Retrotrans_gag"/>
    <property type="match status" value="1"/>
</dbReference>
<feature type="domain" description="Retrotransposon gag" evidence="2">
    <location>
        <begin position="34"/>
        <end position="124"/>
    </location>
</feature>
<organism evidence="3 4">
    <name type="scientific">Entomortierella chlamydospora</name>
    <dbReference type="NCBI Taxonomy" id="101097"/>
    <lineage>
        <taxon>Eukaryota</taxon>
        <taxon>Fungi</taxon>
        <taxon>Fungi incertae sedis</taxon>
        <taxon>Mucoromycota</taxon>
        <taxon>Mortierellomycotina</taxon>
        <taxon>Mortierellomycetes</taxon>
        <taxon>Mortierellales</taxon>
        <taxon>Mortierellaceae</taxon>
        <taxon>Entomortierella</taxon>
    </lineage>
</organism>
<reference evidence="3" key="1">
    <citation type="journal article" date="2020" name="Fungal Divers.">
        <title>Resolving the Mortierellaceae phylogeny through synthesis of multi-gene phylogenetics and phylogenomics.</title>
        <authorList>
            <person name="Vandepol N."/>
            <person name="Liber J."/>
            <person name="Desiro A."/>
            <person name="Na H."/>
            <person name="Kennedy M."/>
            <person name="Barry K."/>
            <person name="Grigoriev I.V."/>
            <person name="Miller A.N."/>
            <person name="O'Donnell K."/>
            <person name="Stajich J.E."/>
            <person name="Bonito G."/>
        </authorList>
    </citation>
    <scope>NUCLEOTIDE SEQUENCE</scope>
    <source>
        <strain evidence="3">NRRL 2769</strain>
    </source>
</reference>
<evidence type="ECO:0000313" key="4">
    <source>
        <dbReference type="Proteomes" id="UP000703661"/>
    </source>
</evidence>
<comment type="caution">
    <text evidence="3">The sequence shown here is derived from an EMBL/GenBank/DDBJ whole genome shotgun (WGS) entry which is preliminary data.</text>
</comment>
<accession>A0A9P6MDU4</accession>
<dbReference type="InterPro" id="IPR032567">
    <property type="entry name" value="RTL1-rel"/>
</dbReference>